<sequence length="111" mass="12458">MILWGSGWCERVVGLLFLLSSFSSCCFTLRLLLLFRGASTDQRCTHNPTALPPLLPRALLLHAGRKQFLLDFFHFPRGMHTHINTHSRPYHSRGTRSTRVGHSAAAAAVVF</sequence>
<keyword evidence="1" id="KW-0812">Transmembrane</keyword>
<keyword evidence="1" id="KW-0472">Membrane</keyword>
<accession>A0A2M4D4L0</accession>
<dbReference type="AlphaFoldDB" id="A0A2M4D4L0"/>
<organism evidence="2">
    <name type="scientific">Anopheles darlingi</name>
    <name type="common">Mosquito</name>
    <dbReference type="NCBI Taxonomy" id="43151"/>
    <lineage>
        <taxon>Eukaryota</taxon>
        <taxon>Metazoa</taxon>
        <taxon>Ecdysozoa</taxon>
        <taxon>Arthropoda</taxon>
        <taxon>Hexapoda</taxon>
        <taxon>Insecta</taxon>
        <taxon>Pterygota</taxon>
        <taxon>Neoptera</taxon>
        <taxon>Endopterygota</taxon>
        <taxon>Diptera</taxon>
        <taxon>Nematocera</taxon>
        <taxon>Culicoidea</taxon>
        <taxon>Culicidae</taxon>
        <taxon>Anophelinae</taxon>
        <taxon>Anopheles</taxon>
    </lineage>
</organism>
<name>A0A2M4D4L0_ANODA</name>
<feature type="transmembrane region" description="Helical" evidence="1">
    <location>
        <begin position="12"/>
        <end position="33"/>
    </location>
</feature>
<proteinExistence type="predicted"/>
<reference evidence="2" key="1">
    <citation type="submission" date="2018-01" db="EMBL/GenBank/DDBJ databases">
        <title>An insight into the sialome of Amazonian anophelines.</title>
        <authorList>
            <person name="Ribeiro J.M."/>
            <person name="Scarpassa V."/>
            <person name="Calvo E."/>
        </authorList>
    </citation>
    <scope>NUCLEOTIDE SEQUENCE</scope>
</reference>
<evidence type="ECO:0000256" key="1">
    <source>
        <dbReference type="SAM" id="Phobius"/>
    </source>
</evidence>
<keyword evidence="1" id="KW-1133">Transmembrane helix</keyword>
<dbReference type="EMBL" id="GGFL01008301">
    <property type="protein sequence ID" value="MBW72479.1"/>
    <property type="molecule type" value="Transcribed_RNA"/>
</dbReference>
<protein>
    <submittedName>
        <fullName evidence="2">Putative secreted protein</fullName>
    </submittedName>
</protein>
<evidence type="ECO:0000313" key="2">
    <source>
        <dbReference type="EMBL" id="MBW72479.1"/>
    </source>
</evidence>